<accession>A0A934VUC4</accession>
<comment type="caution">
    <text evidence="1">The sequence shown here is derived from an EMBL/GenBank/DDBJ whole genome shotgun (WGS) entry which is preliminary data.</text>
</comment>
<keyword evidence="2" id="KW-1185">Reference proteome</keyword>
<gene>
    <name evidence="1" type="ORF">JIN85_08150</name>
</gene>
<dbReference type="EMBL" id="JAENIJ010000010">
    <property type="protein sequence ID" value="MBK1882382.1"/>
    <property type="molecule type" value="Genomic_DNA"/>
</dbReference>
<protein>
    <submittedName>
        <fullName evidence="1">Outer membrane beta-barrel protein</fullName>
    </submittedName>
</protein>
<dbReference type="SUPFAM" id="SSF56935">
    <property type="entry name" value="Porins"/>
    <property type="match status" value="1"/>
</dbReference>
<sequence>MNTRVSQETAEIPLDDSGKSRSGWELGVTLSAAYDSNISLTRKDPKSDVVVTATPLMAYRKGQREEVGSGFVRFAYKPTAVVYLEGNADQRVDHEVNLGLGWNRQTTRISYDGSIRRLGEATADVGRQIDRTELENTIRVGWNPHGKMTYEIAAGQASTSYDESDLLDSRQYYGELAMRYAYSPKTEITFAYRVGKFEVDQASDQHVQRLGATLDWAPREKIHVQWSAAAEHRSFSNGYSTAPVLEGRIEWAVKDGTTLSVSAYKRELASAYFAGQNYRLTGASIGISQRLGSKWTAKLDAGAERSVYKQVEGAGSAGRRDESWFLRPAVEYRFTDSFGLEAFYRIADSSSTKDGFGYEQNVVGVRLDYEF</sequence>
<evidence type="ECO:0000313" key="2">
    <source>
        <dbReference type="Proteomes" id="UP000603141"/>
    </source>
</evidence>
<evidence type="ECO:0000313" key="1">
    <source>
        <dbReference type="EMBL" id="MBK1882382.1"/>
    </source>
</evidence>
<organism evidence="1 2">
    <name type="scientific">Luteolibacter pohnpeiensis</name>
    <dbReference type="NCBI Taxonomy" id="454153"/>
    <lineage>
        <taxon>Bacteria</taxon>
        <taxon>Pseudomonadati</taxon>
        <taxon>Verrucomicrobiota</taxon>
        <taxon>Verrucomicrobiia</taxon>
        <taxon>Verrucomicrobiales</taxon>
        <taxon>Verrucomicrobiaceae</taxon>
        <taxon>Luteolibacter</taxon>
    </lineage>
</organism>
<name>A0A934VUC4_9BACT</name>
<reference evidence="1" key="1">
    <citation type="submission" date="2021-01" db="EMBL/GenBank/DDBJ databases">
        <title>Modified the classification status of verrucomicrobia.</title>
        <authorList>
            <person name="Feng X."/>
        </authorList>
    </citation>
    <scope>NUCLEOTIDE SEQUENCE</scope>
    <source>
        <strain evidence="1">KCTC 22041</strain>
    </source>
</reference>
<dbReference type="Proteomes" id="UP000603141">
    <property type="component" value="Unassembled WGS sequence"/>
</dbReference>
<dbReference type="RefSeq" id="WP_200269465.1">
    <property type="nucleotide sequence ID" value="NZ_JAENIJ010000010.1"/>
</dbReference>
<proteinExistence type="predicted"/>
<dbReference type="AlphaFoldDB" id="A0A934VUC4"/>